<dbReference type="SUPFAM" id="SSF53474">
    <property type="entry name" value="alpha/beta-Hydrolases"/>
    <property type="match status" value="1"/>
</dbReference>
<keyword evidence="1 3" id="KW-0378">Hydrolase</keyword>
<dbReference type="EMBL" id="BLKW01000002">
    <property type="protein sequence ID" value="GFG73192.1"/>
    <property type="molecule type" value="Genomic_DNA"/>
</dbReference>
<sequence length="266" mass="27411">MEVVEQFCVAGPVGRVGGLRCAGEHPGIPAVFVHPINGAAEHWSAVMRRLSGRPVISVDLRGHGRSQPGGGYGAADYAADVEAVMNGLGIPHAHLVGASFGASAALMLAALRPQRVVSVTAIGGALRVDLDADAAVRELHTLGPAAFFTKFAKVSFAPGTDPRVLADTVAWATRADISVTEQIIRAAFAADISAIVGRVVAPALVLTGAQDRTCPPAAGAALAAALGTECRVLDGHGHLLHLEDPELVARLVDDHARRSETRMEGG</sequence>
<dbReference type="AlphaFoldDB" id="A0A7I9XT72"/>
<dbReference type="GO" id="GO:0016020">
    <property type="term" value="C:membrane"/>
    <property type="evidence" value="ECO:0007669"/>
    <property type="project" value="TreeGrafter"/>
</dbReference>
<evidence type="ECO:0000313" key="3">
    <source>
        <dbReference type="EMBL" id="GFG73192.1"/>
    </source>
</evidence>
<dbReference type="Gene3D" id="3.40.50.1820">
    <property type="entry name" value="alpha/beta hydrolase"/>
    <property type="match status" value="1"/>
</dbReference>
<dbReference type="InterPro" id="IPR050266">
    <property type="entry name" value="AB_hydrolase_sf"/>
</dbReference>
<dbReference type="InterPro" id="IPR000073">
    <property type="entry name" value="AB_hydrolase_1"/>
</dbReference>
<evidence type="ECO:0000259" key="2">
    <source>
        <dbReference type="Pfam" id="PF12697"/>
    </source>
</evidence>
<reference evidence="3 4" key="1">
    <citation type="journal article" date="2019" name="Emerg. Microbes Infect.">
        <title>Comprehensive subspecies identification of 175 nontuberculous mycobacteria species based on 7547 genomic profiles.</title>
        <authorList>
            <person name="Matsumoto Y."/>
            <person name="Kinjo T."/>
            <person name="Motooka D."/>
            <person name="Nabeya D."/>
            <person name="Jung N."/>
            <person name="Uechi K."/>
            <person name="Horii T."/>
            <person name="Iida T."/>
            <person name="Fujita J."/>
            <person name="Nakamura S."/>
        </authorList>
    </citation>
    <scope>NUCLEOTIDE SEQUENCE [LARGE SCALE GENOMIC DNA]</scope>
    <source>
        <strain evidence="3 4">JCM 17322</strain>
    </source>
</reference>
<proteinExistence type="predicted"/>
<organism evidence="3 4">
    <name type="scientific">Mycobacterium botniense</name>
    <dbReference type="NCBI Taxonomy" id="84962"/>
    <lineage>
        <taxon>Bacteria</taxon>
        <taxon>Bacillati</taxon>
        <taxon>Actinomycetota</taxon>
        <taxon>Actinomycetes</taxon>
        <taxon>Mycobacteriales</taxon>
        <taxon>Mycobacteriaceae</taxon>
        <taxon>Mycobacterium</taxon>
    </lineage>
</organism>
<accession>A0A7I9XT72</accession>
<evidence type="ECO:0000313" key="4">
    <source>
        <dbReference type="Proteomes" id="UP000465361"/>
    </source>
</evidence>
<dbReference type="PRINTS" id="PR00111">
    <property type="entry name" value="ABHYDROLASE"/>
</dbReference>
<evidence type="ECO:0000256" key="1">
    <source>
        <dbReference type="ARBA" id="ARBA00022801"/>
    </source>
</evidence>
<dbReference type="RefSeq" id="WP_163753981.1">
    <property type="nucleotide sequence ID" value="NZ_BLKW01000002.1"/>
</dbReference>
<dbReference type="PANTHER" id="PTHR43798:SF31">
    <property type="entry name" value="AB HYDROLASE SUPERFAMILY PROTEIN YCLE"/>
    <property type="match status" value="1"/>
</dbReference>
<dbReference type="Pfam" id="PF12697">
    <property type="entry name" value="Abhydrolase_6"/>
    <property type="match status" value="1"/>
</dbReference>
<dbReference type="InterPro" id="IPR029058">
    <property type="entry name" value="AB_hydrolase_fold"/>
</dbReference>
<name>A0A7I9XT72_9MYCO</name>
<keyword evidence="4" id="KW-1185">Reference proteome</keyword>
<feature type="domain" description="AB hydrolase-1" evidence="2">
    <location>
        <begin position="31"/>
        <end position="250"/>
    </location>
</feature>
<gene>
    <name evidence="3" type="ORF">MBOT_05570</name>
</gene>
<dbReference type="GO" id="GO:0016787">
    <property type="term" value="F:hydrolase activity"/>
    <property type="evidence" value="ECO:0007669"/>
    <property type="project" value="UniProtKB-KW"/>
</dbReference>
<dbReference type="PANTHER" id="PTHR43798">
    <property type="entry name" value="MONOACYLGLYCEROL LIPASE"/>
    <property type="match status" value="1"/>
</dbReference>
<comment type="caution">
    <text evidence="3">The sequence shown here is derived from an EMBL/GenBank/DDBJ whole genome shotgun (WGS) entry which is preliminary data.</text>
</comment>
<dbReference type="Proteomes" id="UP000465361">
    <property type="component" value="Unassembled WGS sequence"/>
</dbReference>
<protein>
    <submittedName>
        <fullName evidence="3">Alpha/beta hydrolase</fullName>
    </submittedName>
</protein>